<evidence type="ECO:0000256" key="9">
    <source>
        <dbReference type="HAMAP-Rule" id="MF_00097"/>
    </source>
</evidence>
<evidence type="ECO:0000256" key="1">
    <source>
        <dbReference type="ARBA" id="ARBA00005165"/>
    </source>
</evidence>
<feature type="binding site" evidence="9">
    <location>
        <position position="116"/>
    </location>
    <ligand>
        <name>4-amino-2-methyl-5-(diphosphooxymethyl)pyrimidine</name>
        <dbReference type="ChEBI" id="CHEBI:57841"/>
    </ligand>
</feature>
<comment type="cofactor">
    <cofactor evidence="9">
        <name>Mg(2+)</name>
        <dbReference type="ChEBI" id="CHEBI:18420"/>
    </cofactor>
    <text evidence="9">Binds 1 Mg(2+) ion per subunit.</text>
</comment>
<feature type="binding site" evidence="9">
    <location>
        <position position="97"/>
    </location>
    <ligand>
        <name>Mg(2+)</name>
        <dbReference type="ChEBI" id="CHEBI:18420"/>
    </ligand>
</feature>
<comment type="catalytic activity">
    <reaction evidence="6 9 10">
        <text>4-methyl-5-(2-phosphooxyethyl)-thiazole + 4-amino-2-methyl-5-(diphosphooxymethyl)pyrimidine + H(+) = thiamine phosphate + diphosphate</text>
        <dbReference type="Rhea" id="RHEA:22328"/>
        <dbReference type="ChEBI" id="CHEBI:15378"/>
        <dbReference type="ChEBI" id="CHEBI:33019"/>
        <dbReference type="ChEBI" id="CHEBI:37575"/>
        <dbReference type="ChEBI" id="CHEBI:57841"/>
        <dbReference type="ChEBI" id="CHEBI:58296"/>
        <dbReference type="EC" id="2.5.1.3"/>
    </reaction>
</comment>
<comment type="function">
    <text evidence="9">Condenses 4-methyl-5-(beta-hydroxyethyl)thiazole monophosphate (THZ-P) and 2-methyl-4-amino-5-hydroxymethyl pyrimidine pyrophosphate (HMP-PP) to form thiamine monophosphate (TMP).</text>
</comment>
<dbReference type="NCBIfam" id="TIGR00693">
    <property type="entry name" value="thiE"/>
    <property type="match status" value="1"/>
</dbReference>
<dbReference type="Pfam" id="PF02581">
    <property type="entry name" value="TMP-TENI"/>
    <property type="match status" value="1"/>
</dbReference>
<evidence type="ECO:0000313" key="14">
    <source>
        <dbReference type="Proteomes" id="UP000009311"/>
    </source>
</evidence>
<dbReference type="Proteomes" id="UP000009311">
    <property type="component" value="Unassembled WGS sequence"/>
</dbReference>
<comment type="catalytic activity">
    <reaction evidence="7 9 10">
        <text>2-(2-carboxy-4-methylthiazol-5-yl)ethyl phosphate + 4-amino-2-methyl-5-(diphosphooxymethyl)pyrimidine + 2 H(+) = thiamine phosphate + CO2 + diphosphate</text>
        <dbReference type="Rhea" id="RHEA:47848"/>
        <dbReference type="ChEBI" id="CHEBI:15378"/>
        <dbReference type="ChEBI" id="CHEBI:16526"/>
        <dbReference type="ChEBI" id="CHEBI:33019"/>
        <dbReference type="ChEBI" id="CHEBI:37575"/>
        <dbReference type="ChEBI" id="CHEBI:57841"/>
        <dbReference type="ChEBI" id="CHEBI:62890"/>
        <dbReference type="EC" id="2.5.1.3"/>
    </reaction>
</comment>
<dbReference type="STRING" id="1423790.BN53_09670"/>
<feature type="binding site" evidence="9">
    <location>
        <begin position="142"/>
        <end position="144"/>
    </location>
    <ligand>
        <name>2-[(2R,5Z)-2-carboxy-4-methylthiazol-5(2H)-ylidene]ethyl phosphate</name>
        <dbReference type="ChEBI" id="CHEBI:62899"/>
    </ligand>
</feature>
<evidence type="ECO:0000256" key="6">
    <source>
        <dbReference type="ARBA" id="ARBA00047334"/>
    </source>
</evidence>
<dbReference type="GO" id="GO:0000287">
    <property type="term" value="F:magnesium ion binding"/>
    <property type="evidence" value="ECO:0007669"/>
    <property type="project" value="UniProtKB-UniRule"/>
</dbReference>
<dbReference type="InterPro" id="IPR013785">
    <property type="entry name" value="Aldolase_TIM"/>
</dbReference>
<dbReference type="HAMAP" id="MF_00097">
    <property type="entry name" value="TMP_synthase"/>
    <property type="match status" value="1"/>
</dbReference>
<evidence type="ECO:0000259" key="12">
    <source>
        <dbReference type="Pfam" id="PF02581"/>
    </source>
</evidence>
<organism evidence="13 14">
    <name type="scientific">Lactobacillus pasteurii DSM 23907 = CRBIP 24.76</name>
    <dbReference type="NCBI Taxonomy" id="1423790"/>
    <lineage>
        <taxon>Bacteria</taxon>
        <taxon>Bacillati</taxon>
        <taxon>Bacillota</taxon>
        <taxon>Bacilli</taxon>
        <taxon>Lactobacillales</taxon>
        <taxon>Lactobacillaceae</taxon>
        <taxon>Lactobacillus</taxon>
    </lineage>
</organism>
<keyword evidence="4 9" id="KW-0460">Magnesium</keyword>
<keyword evidence="5 9" id="KW-0784">Thiamine biosynthesis</keyword>
<dbReference type="InterPro" id="IPR034291">
    <property type="entry name" value="TMP_synthase"/>
</dbReference>
<dbReference type="SUPFAM" id="SSF51391">
    <property type="entry name" value="Thiamin phosphate synthase"/>
    <property type="match status" value="1"/>
</dbReference>
<dbReference type="GO" id="GO:0009229">
    <property type="term" value="P:thiamine diphosphate biosynthetic process"/>
    <property type="evidence" value="ECO:0007669"/>
    <property type="project" value="UniProtKB-UniRule"/>
</dbReference>
<feature type="binding site" evidence="9">
    <location>
        <position position="145"/>
    </location>
    <ligand>
        <name>4-amino-2-methyl-5-(diphosphooxymethyl)pyrimidine</name>
        <dbReference type="ChEBI" id="CHEBI:57841"/>
    </ligand>
</feature>
<evidence type="ECO:0000256" key="4">
    <source>
        <dbReference type="ARBA" id="ARBA00022842"/>
    </source>
</evidence>
<evidence type="ECO:0000256" key="7">
    <source>
        <dbReference type="ARBA" id="ARBA00047851"/>
    </source>
</evidence>
<keyword evidence="2 9" id="KW-0808">Transferase</keyword>
<evidence type="ECO:0000256" key="8">
    <source>
        <dbReference type="ARBA" id="ARBA00047883"/>
    </source>
</evidence>
<comment type="pathway">
    <text evidence="1 9 11">Cofactor biosynthesis; thiamine diphosphate biosynthesis; thiamine phosphate from 4-amino-2-methyl-5-diphosphomethylpyrimidine and 4-methyl-5-(2-phosphoethyl)-thiazole: step 1/1.</text>
</comment>
<evidence type="ECO:0000256" key="2">
    <source>
        <dbReference type="ARBA" id="ARBA00022679"/>
    </source>
</evidence>
<dbReference type="GO" id="GO:0005737">
    <property type="term" value="C:cytoplasm"/>
    <property type="evidence" value="ECO:0007669"/>
    <property type="project" value="TreeGrafter"/>
</dbReference>
<dbReference type="InterPro" id="IPR036206">
    <property type="entry name" value="ThiamineP_synth_sf"/>
</dbReference>
<dbReference type="FunFam" id="3.20.20.70:FF:000096">
    <property type="entry name" value="Thiamine-phosphate synthase"/>
    <property type="match status" value="1"/>
</dbReference>
<dbReference type="PANTHER" id="PTHR20857">
    <property type="entry name" value="THIAMINE-PHOSPHATE PYROPHOSPHORYLASE"/>
    <property type="match status" value="1"/>
</dbReference>
<dbReference type="EC" id="2.5.1.3" evidence="9"/>
<feature type="domain" description="Thiamine phosphate synthase/TenI" evidence="12">
    <location>
        <begin position="11"/>
        <end position="196"/>
    </location>
</feature>
<dbReference type="UniPathway" id="UPA00060">
    <property type="reaction ID" value="UER00141"/>
</dbReference>
<dbReference type="AlphaFoldDB" id="I7KKH3"/>
<dbReference type="PATRIC" id="fig|1423790.3.peg.778"/>
<sequence length="214" mass="22975">MMFDVNCLKVYLVGGSQDTHHDPVELLDKVEQALKAGITAFQYREKGDSSLNAEEKLTLGRKLQALCKKYQVPFIIDDDVDLALELQADGIHVGQSDRAIQKVIDQVSGKMFIGYSCSTLAEVEEANELPIDYVGSGPIFPTLSKLDADPVIGTDGVQKLVLASKNPIVAIGGISLENISELASSGVKGIAVISMILQSSDIAHTVEVAKAVKY</sequence>
<dbReference type="CDD" id="cd00564">
    <property type="entry name" value="TMP_TenI"/>
    <property type="match status" value="1"/>
</dbReference>
<gene>
    <name evidence="9" type="primary">thiE</name>
    <name evidence="13" type="ORF">BN53_09670</name>
</gene>
<dbReference type="GO" id="GO:0004789">
    <property type="term" value="F:thiamine-phosphate diphosphorylase activity"/>
    <property type="evidence" value="ECO:0007669"/>
    <property type="project" value="UniProtKB-UniRule"/>
</dbReference>
<dbReference type="RefSeq" id="WP_009559012.1">
    <property type="nucleotide sequence ID" value="NZ_AYZN01000014.1"/>
</dbReference>
<dbReference type="Gene3D" id="3.20.20.70">
    <property type="entry name" value="Aldolase class I"/>
    <property type="match status" value="1"/>
</dbReference>
<dbReference type="GO" id="GO:0009228">
    <property type="term" value="P:thiamine biosynthetic process"/>
    <property type="evidence" value="ECO:0007669"/>
    <property type="project" value="UniProtKB-KW"/>
</dbReference>
<feature type="binding site" evidence="9">
    <location>
        <position position="77"/>
    </location>
    <ligand>
        <name>4-amino-2-methyl-5-(diphosphooxymethyl)pyrimidine</name>
        <dbReference type="ChEBI" id="CHEBI:57841"/>
    </ligand>
</feature>
<feature type="binding site" evidence="9">
    <location>
        <begin position="193"/>
        <end position="194"/>
    </location>
    <ligand>
        <name>2-[(2R,5Z)-2-carboxy-4-methylthiazol-5(2H)-ylidene]ethyl phosphate</name>
        <dbReference type="ChEBI" id="CHEBI:62899"/>
    </ligand>
</feature>
<feature type="binding site" evidence="9">
    <location>
        <begin position="42"/>
        <end position="46"/>
    </location>
    <ligand>
        <name>4-amino-2-methyl-5-(diphosphooxymethyl)pyrimidine</name>
        <dbReference type="ChEBI" id="CHEBI:57841"/>
    </ligand>
</feature>
<keyword evidence="14" id="KW-1185">Reference proteome</keyword>
<proteinExistence type="inferred from homology"/>
<dbReference type="EMBL" id="CAKD01000002">
    <property type="protein sequence ID" value="CCI84464.1"/>
    <property type="molecule type" value="Genomic_DNA"/>
</dbReference>
<comment type="caution">
    <text evidence="13">The sequence shown here is derived from an EMBL/GenBank/DDBJ whole genome shotgun (WGS) entry which is preliminary data.</text>
</comment>
<accession>I7KKH3</accession>
<dbReference type="OrthoDB" id="9812206at2"/>
<evidence type="ECO:0000256" key="5">
    <source>
        <dbReference type="ARBA" id="ARBA00022977"/>
    </source>
</evidence>
<evidence type="ECO:0000256" key="10">
    <source>
        <dbReference type="RuleBase" id="RU003826"/>
    </source>
</evidence>
<comment type="catalytic activity">
    <reaction evidence="8 9 10">
        <text>2-[(2R,5Z)-2-carboxy-4-methylthiazol-5(2H)-ylidene]ethyl phosphate + 4-amino-2-methyl-5-(diphosphooxymethyl)pyrimidine + 2 H(+) = thiamine phosphate + CO2 + diphosphate</text>
        <dbReference type="Rhea" id="RHEA:47844"/>
        <dbReference type="ChEBI" id="CHEBI:15378"/>
        <dbReference type="ChEBI" id="CHEBI:16526"/>
        <dbReference type="ChEBI" id="CHEBI:33019"/>
        <dbReference type="ChEBI" id="CHEBI:37575"/>
        <dbReference type="ChEBI" id="CHEBI:57841"/>
        <dbReference type="ChEBI" id="CHEBI:62899"/>
        <dbReference type="EC" id="2.5.1.3"/>
    </reaction>
</comment>
<dbReference type="InterPro" id="IPR022998">
    <property type="entry name" value="ThiamineP_synth_TenI"/>
</dbReference>
<dbReference type="PANTHER" id="PTHR20857:SF15">
    <property type="entry name" value="THIAMINE-PHOSPHATE SYNTHASE"/>
    <property type="match status" value="1"/>
</dbReference>
<name>I7KKH3_9LACO</name>
<evidence type="ECO:0000256" key="11">
    <source>
        <dbReference type="RuleBase" id="RU004253"/>
    </source>
</evidence>
<evidence type="ECO:0000256" key="3">
    <source>
        <dbReference type="ARBA" id="ARBA00022723"/>
    </source>
</evidence>
<dbReference type="eggNOG" id="COG0352">
    <property type="taxonomic scope" value="Bacteria"/>
</dbReference>
<protein>
    <recommendedName>
        <fullName evidence="9">Thiamine-phosphate synthase</fullName>
        <shortName evidence="9">TP synthase</shortName>
        <shortName evidence="9">TPS</shortName>
        <ecNumber evidence="9">2.5.1.3</ecNumber>
    </recommendedName>
    <alternativeName>
        <fullName evidence="9">Thiamine-phosphate pyrophosphorylase</fullName>
        <shortName evidence="9">TMP pyrophosphorylase</shortName>
        <shortName evidence="9">TMP-PPase</shortName>
    </alternativeName>
</protein>
<evidence type="ECO:0000313" key="13">
    <source>
        <dbReference type="EMBL" id="CCI84464.1"/>
    </source>
</evidence>
<feature type="binding site" evidence="9">
    <location>
        <position position="173"/>
    </location>
    <ligand>
        <name>2-[(2R,5Z)-2-carboxy-4-methylthiazol-5(2H)-ylidene]ethyl phosphate</name>
        <dbReference type="ChEBI" id="CHEBI:62899"/>
    </ligand>
</feature>
<feature type="binding site" evidence="9">
    <location>
        <position position="78"/>
    </location>
    <ligand>
        <name>Mg(2+)</name>
        <dbReference type="ChEBI" id="CHEBI:18420"/>
    </ligand>
</feature>
<reference evidence="13 14" key="1">
    <citation type="submission" date="2012-06" db="EMBL/GenBank/DDBJ databases">
        <title>Draft Genome Sequence of Lactobacillus pasteurii CRBIP 24.76T.</title>
        <authorList>
            <person name="Cousin S."/>
            <person name="Bouchier C."/>
            <person name="Loux V."/>
            <person name="Ma L."/>
            <person name="Creno S."/>
            <person name="Bizet C."/>
            <person name="Clermont D."/>
        </authorList>
    </citation>
    <scope>NUCLEOTIDE SEQUENCE [LARGE SCALE GENOMIC DNA]</scope>
    <source>
        <strain evidence="14">CRBIP 24.76T</strain>
    </source>
</reference>
<keyword evidence="3 9" id="KW-0479">Metal-binding</keyword>
<comment type="similarity">
    <text evidence="9 10">Belongs to the thiamine-phosphate synthase family.</text>
</comment>